<comment type="catalytic activity">
    <reaction evidence="1">
        <text>ATP + protein L-histidine = ADP + protein N-phospho-L-histidine.</text>
        <dbReference type="EC" id="2.7.13.3"/>
    </reaction>
</comment>
<feature type="coiled-coil region" evidence="6">
    <location>
        <begin position="146"/>
        <end position="194"/>
    </location>
</feature>
<dbReference type="SUPFAM" id="SSF55874">
    <property type="entry name" value="ATPase domain of HSP90 chaperone/DNA topoisomerase II/histidine kinase"/>
    <property type="match status" value="1"/>
</dbReference>
<dbReference type="FunFam" id="1.10.287.130:FF:000070">
    <property type="entry name" value="Histidine kinase sensor protein"/>
    <property type="match status" value="1"/>
</dbReference>
<dbReference type="GO" id="GO:0000156">
    <property type="term" value="F:phosphorelay response regulator activity"/>
    <property type="evidence" value="ECO:0007669"/>
    <property type="project" value="TreeGrafter"/>
</dbReference>
<dbReference type="InterPro" id="IPR036097">
    <property type="entry name" value="HisK_dim/P_sf"/>
</dbReference>
<dbReference type="InterPro" id="IPR003594">
    <property type="entry name" value="HATPase_dom"/>
</dbReference>
<dbReference type="PROSITE" id="PS50109">
    <property type="entry name" value="HIS_KIN"/>
    <property type="match status" value="1"/>
</dbReference>
<dbReference type="InterPro" id="IPR003661">
    <property type="entry name" value="HisK_dim/P_dom"/>
</dbReference>
<evidence type="ECO:0000256" key="1">
    <source>
        <dbReference type="ARBA" id="ARBA00000085"/>
    </source>
</evidence>
<dbReference type="PANTHER" id="PTHR42878">
    <property type="entry name" value="TWO-COMPONENT HISTIDINE KINASE"/>
    <property type="match status" value="1"/>
</dbReference>
<sequence>MENDDSNELIIANKAIDFQNKEKELRAAELIVANKELVFQNEEKEKRAQELVVANEELAFQNKEKELRAAELIVANEELVFQNEEKEKRAQELVVANKELAFQNKEKELRAAELIIANEELVFQNEEKEKRAQELVVANKELAYQNKEKEKRAKELIIANKGLKKAEDNIRKLNDELEQKVIQRTAQLEAVNKELESFSYSVSHDLRAPIRAIDGYTKIIAEDYADKFDEDGLKILQSIINNSKKMGMLIDDLLAFSKLGRKQVAFLDIDMMALVGSVREELLFEVGENVPEFTIDALPPAKGDQSLIKQVWINLISNAIKYSKYKDKTTITIDYYIDGNQTVYSIRDEGAGFDMAYYDKLFGVFQRLHSQSEFEGTGIGLAIVQKIVDRHHGSVWAESELDKGTCFYFSLPSSTQQN</sequence>
<accession>A0A4R6IQ26</accession>
<dbReference type="Gene3D" id="3.30.565.10">
    <property type="entry name" value="Histidine kinase-like ATPase, C-terminal domain"/>
    <property type="match status" value="1"/>
</dbReference>
<dbReference type="AlphaFoldDB" id="A0A4R6IQ26"/>
<dbReference type="CDD" id="cd00082">
    <property type="entry name" value="HisKA"/>
    <property type="match status" value="1"/>
</dbReference>
<dbReference type="InterPro" id="IPR004358">
    <property type="entry name" value="Sig_transdc_His_kin-like_C"/>
</dbReference>
<keyword evidence="6" id="KW-0175">Coiled coil</keyword>
<evidence type="ECO:0000256" key="4">
    <source>
        <dbReference type="ARBA" id="ARBA00022679"/>
    </source>
</evidence>
<feature type="domain" description="Histidine kinase" evidence="7">
    <location>
        <begin position="201"/>
        <end position="415"/>
    </location>
</feature>
<dbReference type="FunFam" id="3.30.565.10:FF:000006">
    <property type="entry name" value="Sensor histidine kinase WalK"/>
    <property type="match status" value="1"/>
</dbReference>
<dbReference type="GO" id="GO:0000155">
    <property type="term" value="F:phosphorelay sensor kinase activity"/>
    <property type="evidence" value="ECO:0007669"/>
    <property type="project" value="InterPro"/>
</dbReference>
<keyword evidence="5" id="KW-0418">Kinase</keyword>
<keyword evidence="3" id="KW-0597">Phosphoprotein</keyword>
<keyword evidence="9" id="KW-1185">Reference proteome</keyword>
<dbReference type="Pfam" id="PF00512">
    <property type="entry name" value="HisKA"/>
    <property type="match status" value="1"/>
</dbReference>
<dbReference type="PANTHER" id="PTHR42878:SF15">
    <property type="entry name" value="BACTERIOPHYTOCHROME"/>
    <property type="match status" value="1"/>
</dbReference>
<name>A0A4R6IQ26_9SPHI</name>
<evidence type="ECO:0000256" key="2">
    <source>
        <dbReference type="ARBA" id="ARBA00012438"/>
    </source>
</evidence>
<dbReference type="OrthoDB" id="9766459at2"/>
<evidence type="ECO:0000313" key="8">
    <source>
        <dbReference type="EMBL" id="TDO24281.1"/>
    </source>
</evidence>
<dbReference type="SMART" id="SM00387">
    <property type="entry name" value="HATPase_c"/>
    <property type="match status" value="1"/>
</dbReference>
<evidence type="ECO:0000256" key="6">
    <source>
        <dbReference type="SAM" id="Coils"/>
    </source>
</evidence>
<evidence type="ECO:0000259" key="7">
    <source>
        <dbReference type="PROSITE" id="PS50109"/>
    </source>
</evidence>
<dbReference type="InterPro" id="IPR050351">
    <property type="entry name" value="BphY/WalK/GraS-like"/>
</dbReference>
<dbReference type="RefSeq" id="WP_133552137.1">
    <property type="nucleotide sequence ID" value="NZ_SNWM01000001.1"/>
</dbReference>
<dbReference type="Pfam" id="PF02518">
    <property type="entry name" value="HATPase_c"/>
    <property type="match status" value="1"/>
</dbReference>
<dbReference type="InterPro" id="IPR005467">
    <property type="entry name" value="His_kinase_dom"/>
</dbReference>
<dbReference type="EMBL" id="SNWM01000001">
    <property type="protein sequence ID" value="TDO24281.1"/>
    <property type="molecule type" value="Genomic_DNA"/>
</dbReference>
<organism evidence="8 9">
    <name type="scientific">Pedobacter duraquae</name>
    <dbReference type="NCBI Taxonomy" id="425511"/>
    <lineage>
        <taxon>Bacteria</taxon>
        <taxon>Pseudomonadati</taxon>
        <taxon>Bacteroidota</taxon>
        <taxon>Sphingobacteriia</taxon>
        <taxon>Sphingobacteriales</taxon>
        <taxon>Sphingobacteriaceae</taxon>
        <taxon>Pedobacter</taxon>
    </lineage>
</organism>
<keyword evidence="4" id="KW-0808">Transferase</keyword>
<dbReference type="GO" id="GO:0030295">
    <property type="term" value="F:protein kinase activator activity"/>
    <property type="evidence" value="ECO:0007669"/>
    <property type="project" value="TreeGrafter"/>
</dbReference>
<proteinExistence type="predicted"/>
<gene>
    <name evidence="8" type="ORF">CLV32_0570</name>
</gene>
<dbReference type="SUPFAM" id="SSF47384">
    <property type="entry name" value="Homodimeric domain of signal transducing histidine kinase"/>
    <property type="match status" value="1"/>
</dbReference>
<dbReference type="EC" id="2.7.13.3" evidence="2"/>
<dbReference type="SMART" id="SM00388">
    <property type="entry name" value="HisKA"/>
    <property type="match status" value="1"/>
</dbReference>
<dbReference type="InterPro" id="IPR036890">
    <property type="entry name" value="HATPase_C_sf"/>
</dbReference>
<comment type="caution">
    <text evidence="8">The sequence shown here is derived from an EMBL/GenBank/DDBJ whole genome shotgun (WGS) entry which is preliminary data.</text>
</comment>
<evidence type="ECO:0000256" key="5">
    <source>
        <dbReference type="ARBA" id="ARBA00022777"/>
    </source>
</evidence>
<evidence type="ECO:0000256" key="3">
    <source>
        <dbReference type="ARBA" id="ARBA00022553"/>
    </source>
</evidence>
<protein>
    <recommendedName>
        <fullName evidence="2">histidine kinase</fullName>
        <ecNumber evidence="2">2.7.13.3</ecNumber>
    </recommendedName>
</protein>
<dbReference type="PRINTS" id="PR00344">
    <property type="entry name" value="BCTRLSENSOR"/>
</dbReference>
<evidence type="ECO:0000313" key="9">
    <source>
        <dbReference type="Proteomes" id="UP000295499"/>
    </source>
</evidence>
<reference evidence="8 9" key="1">
    <citation type="submission" date="2019-03" db="EMBL/GenBank/DDBJ databases">
        <title>Genomic Encyclopedia of Archaeal and Bacterial Type Strains, Phase II (KMG-II): from individual species to whole genera.</title>
        <authorList>
            <person name="Goeker M."/>
        </authorList>
    </citation>
    <scope>NUCLEOTIDE SEQUENCE [LARGE SCALE GENOMIC DNA]</scope>
    <source>
        <strain evidence="8 9">DSM 19034</strain>
    </source>
</reference>
<dbReference type="Gene3D" id="1.10.287.130">
    <property type="match status" value="1"/>
</dbReference>
<dbReference type="Proteomes" id="UP000295499">
    <property type="component" value="Unassembled WGS sequence"/>
</dbReference>
<dbReference type="GO" id="GO:0007234">
    <property type="term" value="P:osmosensory signaling via phosphorelay pathway"/>
    <property type="evidence" value="ECO:0007669"/>
    <property type="project" value="TreeGrafter"/>
</dbReference>